<dbReference type="AlphaFoldDB" id="A0A2H3DUV6"/>
<dbReference type="Pfam" id="PF20152">
    <property type="entry name" value="DUF6534"/>
    <property type="match status" value="1"/>
</dbReference>
<proteinExistence type="predicted"/>
<reference evidence="4" key="1">
    <citation type="journal article" date="2017" name="Nat. Ecol. Evol.">
        <title>Genome expansion and lineage-specific genetic innovations in the forest pathogenic fungi Armillaria.</title>
        <authorList>
            <person name="Sipos G."/>
            <person name="Prasanna A.N."/>
            <person name="Walter M.C."/>
            <person name="O'Connor E."/>
            <person name="Balint B."/>
            <person name="Krizsan K."/>
            <person name="Kiss B."/>
            <person name="Hess J."/>
            <person name="Varga T."/>
            <person name="Slot J."/>
            <person name="Riley R."/>
            <person name="Boka B."/>
            <person name="Rigling D."/>
            <person name="Barry K."/>
            <person name="Lee J."/>
            <person name="Mihaltcheva S."/>
            <person name="LaButti K."/>
            <person name="Lipzen A."/>
            <person name="Waldron R."/>
            <person name="Moloney N.M."/>
            <person name="Sperisen C."/>
            <person name="Kredics L."/>
            <person name="Vagvoelgyi C."/>
            <person name="Patrignani A."/>
            <person name="Fitzpatrick D."/>
            <person name="Nagy I."/>
            <person name="Doyle S."/>
            <person name="Anderson J.B."/>
            <person name="Grigoriev I.V."/>
            <person name="Gueldener U."/>
            <person name="Muensterkoetter M."/>
            <person name="Nagy L.G."/>
        </authorList>
    </citation>
    <scope>NUCLEOTIDE SEQUENCE [LARGE SCALE GENOMIC DNA]</scope>
    <source>
        <strain evidence="4">Ar21-2</strain>
    </source>
</reference>
<evidence type="ECO:0000259" key="2">
    <source>
        <dbReference type="Pfam" id="PF20152"/>
    </source>
</evidence>
<evidence type="ECO:0000313" key="3">
    <source>
        <dbReference type="EMBL" id="PBK97850.1"/>
    </source>
</evidence>
<dbReference type="OrthoDB" id="2738831at2759"/>
<keyword evidence="1" id="KW-1133">Transmembrane helix</keyword>
<dbReference type="InterPro" id="IPR045339">
    <property type="entry name" value="DUF6534"/>
</dbReference>
<gene>
    <name evidence="3" type="ORF">ARMGADRAFT_1027263</name>
</gene>
<feature type="transmembrane region" description="Helical" evidence="1">
    <location>
        <begin position="6"/>
        <end position="32"/>
    </location>
</feature>
<sequence>MGLDSTYGSAFIGLIAASILYGVTLTQTYIYFRSQFCDRTSFVPLFKVERRHLITNFSDVSSLDHLTWSMNAQTGFNGLIALIVECIFARRVYIRAVFDDPVKHNAHSLPVSRNVFIATTIVLFSGFHFGTVLFWRLGIPHLLKTPQHVAVFVVKSFRLGSMEGFQELIWVTSAGNGSSAAADILIAASLCFYLHINRTGHRKTDSLITALIAYSLATGLVSRRKMLNYRDSLREKAARSSDTTFPQLSTFRAASAGTLHPPARALSKRPLTTQSLTPLMIDVRSSTVTKTEGSAMTPIGSACSDVTSFSELV</sequence>
<feature type="domain" description="DUF6534" evidence="2">
    <location>
        <begin position="179"/>
        <end position="221"/>
    </location>
</feature>
<keyword evidence="4" id="KW-1185">Reference proteome</keyword>
<dbReference type="InParanoid" id="A0A2H3DUV6"/>
<protein>
    <recommendedName>
        <fullName evidence="2">DUF6534 domain-containing protein</fullName>
    </recommendedName>
</protein>
<dbReference type="OMA" id="ECIFARR"/>
<keyword evidence="1" id="KW-0472">Membrane</keyword>
<accession>A0A2H3DUV6</accession>
<dbReference type="PANTHER" id="PTHR40465:SF1">
    <property type="entry name" value="DUF6534 DOMAIN-CONTAINING PROTEIN"/>
    <property type="match status" value="1"/>
</dbReference>
<name>A0A2H3DUV6_ARMGA</name>
<dbReference type="EMBL" id="KZ293649">
    <property type="protein sequence ID" value="PBK97850.1"/>
    <property type="molecule type" value="Genomic_DNA"/>
</dbReference>
<feature type="transmembrane region" description="Helical" evidence="1">
    <location>
        <begin position="114"/>
        <end position="135"/>
    </location>
</feature>
<organism evidence="3 4">
    <name type="scientific">Armillaria gallica</name>
    <name type="common">Bulbous honey fungus</name>
    <name type="synonym">Armillaria bulbosa</name>
    <dbReference type="NCBI Taxonomy" id="47427"/>
    <lineage>
        <taxon>Eukaryota</taxon>
        <taxon>Fungi</taxon>
        <taxon>Dikarya</taxon>
        <taxon>Basidiomycota</taxon>
        <taxon>Agaricomycotina</taxon>
        <taxon>Agaricomycetes</taxon>
        <taxon>Agaricomycetidae</taxon>
        <taxon>Agaricales</taxon>
        <taxon>Marasmiineae</taxon>
        <taxon>Physalacriaceae</taxon>
        <taxon>Armillaria</taxon>
    </lineage>
</organism>
<dbReference type="STRING" id="47427.A0A2H3DUV6"/>
<evidence type="ECO:0000256" key="1">
    <source>
        <dbReference type="SAM" id="Phobius"/>
    </source>
</evidence>
<dbReference type="PANTHER" id="PTHR40465">
    <property type="entry name" value="CHROMOSOME 1, WHOLE GENOME SHOTGUN SEQUENCE"/>
    <property type="match status" value="1"/>
</dbReference>
<evidence type="ECO:0000313" key="4">
    <source>
        <dbReference type="Proteomes" id="UP000217790"/>
    </source>
</evidence>
<keyword evidence="1" id="KW-0812">Transmembrane</keyword>
<dbReference type="Proteomes" id="UP000217790">
    <property type="component" value="Unassembled WGS sequence"/>
</dbReference>